<protein>
    <submittedName>
        <fullName evidence="2">Uncharacterized protein</fullName>
    </submittedName>
</protein>
<dbReference type="Pfam" id="PF13093">
    <property type="entry name" value="FTA4"/>
    <property type="match status" value="1"/>
</dbReference>
<sequence>MEHSYAYTKAFIDRETKVLETEIKVDESFKSILANQSTRLKGKTVKPINSRQLKLALDKVNALTKKHVKEYYSQQVIDQIAQQVVKNEHKKMLIINDNLSKINLILVPIIIPEVNRNKKTFVEFSEIIRELPESKYLMPYIDREEISSDEEDEELHNEEQEQQQEEDNEQENTLVQDNQEIVTSEDKYTIKEQLKARKQLKATIRNMIKNKDYNKLLKTYESLRLKLIELDQELNYKMDKLEYLSRLKGDLSNTFNSSSEYPYGVDGNDTDPEIKDSDEEEEVNFEGVQDNLITAAGSSERNLFAELNRFRILVEKLQYKVSMPDQ</sequence>
<reference evidence="2 3" key="1">
    <citation type="submission" date="2024-01" db="EMBL/GenBank/DDBJ databases">
        <authorList>
            <consortium name="Genoscope - CEA"/>
            <person name="William W."/>
        </authorList>
    </citation>
    <scope>NUCLEOTIDE SEQUENCE [LARGE SCALE GENOMIC DNA]</scope>
    <source>
        <strain evidence="2 3">29B2s-10</strain>
    </source>
</reference>
<accession>A0ABP0E896</accession>
<feature type="region of interest" description="Disordered" evidence="1">
    <location>
        <begin position="147"/>
        <end position="181"/>
    </location>
</feature>
<dbReference type="InterPro" id="IPR025207">
    <property type="entry name" value="Sim4_Fta4"/>
</dbReference>
<organism evidence="2 3">
    <name type="scientific">[Candida] anglica</name>
    <dbReference type="NCBI Taxonomy" id="148631"/>
    <lineage>
        <taxon>Eukaryota</taxon>
        <taxon>Fungi</taxon>
        <taxon>Dikarya</taxon>
        <taxon>Ascomycota</taxon>
        <taxon>Saccharomycotina</taxon>
        <taxon>Pichiomycetes</taxon>
        <taxon>Debaryomycetaceae</taxon>
        <taxon>Kurtzmaniella</taxon>
    </lineage>
</organism>
<keyword evidence="3" id="KW-1185">Reference proteome</keyword>
<evidence type="ECO:0000256" key="1">
    <source>
        <dbReference type="SAM" id="MobiDB-lite"/>
    </source>
</evidence>
<name>A0ABP0E896_9ASCO</name>
<dbReference type="EMBL" id="OZ004254">
    <property type="protein sequence ID" value="CAK7895816.1"/>
    <property type="molecule type" value="Genomic_DNA"/>
</dbReference>
<feature type="compositionally biased region" description="Acidic residues" evidence="1">
    <location>
        <begin position="147"/>
        <end position="170"/>
    </location>
</feature>
<evidence type="ECO:0000313" key="3">
    <source>
        <dbReference type="Proteomes" id="UP001497600"/>
    </source>
</evidence>
<dbReference type="Proteomes" id="UP001497600">
    <property type="component" value="Chromosome B"/>
</dbReference>
<proteinExistence type="predicted"/>
<gene>
    <name evidence="2" type="ORF">CAAN4_B02124</name>
</gene>
<evidence type="ECO:0000313" key="2">
    <source>
        <dbReference type="EMBL" id="CAK7895816.1"/>
    </source>
</evidence>